<protein>
    <submittedName>
        <fullName evidence="3">ISNCY family transposase</fullName>
    </submittedName>
</protein>
<dbReference type="GO" id="GO:0006310">
    <property type="term" value="P:DNA recombination"/>
    <property type="evidence" value="ECO:0007669"/>
    <property type="project" value="TreeGrafter"/>
</dbReference>
<keyword evidence="4" id="KW-1185">Reference proteome</keyword>
<geneLocation type="plasmid" evidence="3 4">
    <name>pHS1</name>
</geneLocation>
<dbReference type="KEGG" id="sod:Sant_P0193"/>
<reference evidence="3 4" key="1">
    <citation type="journal article" date="2014" name="Genome Biol. Evol.">
        <title>Genome degeneration and adaptation in a nascent stage of symbiosis.</title>
        <authorList>
            <person name="Oakeson K.F."/>
            <person name="Gil R."/>
            <person name="Clayton A.L."/>
            <person name="Dunn D.M."/>
            <person name="von Niederhausern A.C."/>
            <person name="Hamil C."/>
            <person name="Aoyagi A."/>
            <person name="Duval B."/>
            <person name="Baca A."/>
            <person name="Silva F.J."/>
            <person name="Vallier A."/>
            <person name="Jackson D.G."/>
            <person name="Latorre A."/>
            <person name="Weiss R.B."/>
            <person name="Heddi A."/>
            <person name="Moya A."/>
            <person name="Dale C."/>
        </authorList>
    </citation>
    <scope>NUCLEOTIDE SEQUENCE [LARGE SCALE GENOMIC DNA]</scope>
    <source>
        <strain evidence="3 4">HS1</strain>
        <plasmid evidence="4">Plasmid pHS1</plasmid>
    </source>
</reference>
<dbReference type="Pfam" id="PF04754">
    <property type="entry name" value="Transposase_31"/>
    <property type="match status" value="1"/>
</dbReference>
<organism evidence="3 4">
    <name type="scientific">Sodalis praecaptivus</name>
    <dbReference type="NCBI Taxonomy" id="1239307"/>
    <lineage>
        <taxon>Bacteria</taxon>
        <taxon>Pseudomonadati</taxon>
        <taxon>Pseudomonadota</taxon>
        <taxon>Gammaproteobacteria</taxon>
        <taxon>Enterobacterales</taxon>
        <taxon>Bruguierivoracaceae</taxon>
        <taxon>Sodalis</taxon>
    </lineage>
</organism>
<accession>W0I496</accession>
<dbReference type="Proteomes" id="UP000019028">
    <property type="component" value="Plasmid pHS1"/>
</dbReference>
<dbReference type="InterPro" id="IPR029056">
    <property type="entry name" value="Ribokinase-like"/>
</dbReference>
<dbReference type="GO" id="GO:1990238">
    <property type="term" value="F:double-stranded DNA endonuclease activity"/>
    <property type="evidence" value="ECO:0007669"/>
    <property type="project" value="TreeGrafter"/>
</dbReference>
<comment type="similarity">
    <text evidence="1">Belongs to the Rpn/YhgA-like nuclease family.</text>
</comment>
<dbReference type="NCBIfam" id="TIGR01784">
    <property type="entry name" value="T_den_put_tspse"/>
    <property type="match status" value="1"/>
</dbReference>
<proteinExistence type="inferred from homology"/>
<evidence type="ECO:0000313" key="4">
    <source>
        <dbReference type="Proteomes" id="UP000019028"/>
    </source>
</evidence>
<evidence type="ECO:0000259" key="2">
    <source>
        <dbReference type="Pfam" id="PF04754"/>
    </source>
</evidence>
<dbReference type="EMBL" id="CP006570">
    <property type="protein sequence ID" value="AHF79238.1"/>
    <property type="molecule type" value="Genomic_DNA"/>
</dbReference>
<dbReference type="AlphaFoldDB" id="W0I496"/>
<dbReference type="InterPro" id="IPR006842">
    <property type="entry name" value="Transposase_31"/>
</dbReference>
<dbReference type="InterPro" id="IPR010106">
    <property type="entry name" value="RpnA"/>
</dbReference>
<keyword evidence="3" id="KW-0614">Plasmid</keyword>
<gene>
    <name evidence="3" type="ORF">Sant_P0193</name>
</gene>
<dbReference type="PANTHER" id="PTHR34611">
    <property type="match status" value="1"/>
</dbReference>
<dbReference type="PANTHER" id="PTHR34611:SF2">
    <property type="entry name" value="INACTIVE RECOMBINATION-PROMOTING NUCLEASE-LIKE PROTEIN RPNE-RELATED"/>
    <property type="match status" value="1"/>
</dbReference>
<evidence type="ECO:0000313" key="3">
    <source>
        <dbReference type="EMBL" id="AHF79238.1"/>
    </source>
</evidence>
<dbReference type="HOGENOM" id="CLU_059548_1_0_6"/>
<dbReference type="PATRIC" id="fig|1239307.3.peg.4731"/>
<feature type="domain" description="Transposase (putative) YhgA-like" evidence="2">
    <location>
        <begin position="34"/>
        <end position="224"/>
    </location>
</feature>
<name>W0I496_9GAMM</name>
<dbReference type="Gene3D" id="3.40.1190.20">
    <property type="match status" value="1"/>
</dbReference>
<dbReference type="InterPro" id="IPR051699">
    <property type="entry name" value="Rpn/YhgA-like_nuclease"/>
</dbReference>
<evidence type="ECO:0000256" key="1">
    <source>
        <dbReference type="ARBA" id="ARBA00009787"/>
    </source>
</evidence>
<sequence>MGGVSCTSIVFTDRGRYDAAEFCQGGAILQVNCQHDALFKRFLGDIAVARDFLAIHLPATICRQCDLRTLAIAPASFVEENLRSQLSDMLYSVKTASGEGYIYCLIEHQSRPEKLMPQRMLRYSLAAMQQHLDQGHEQLPVVVPLLFYHGRSSPYPYTTRWLDCFADPELAESVYMQAFPLVDITAMPDDEILTHRRMALLELVQKHIRTRDVLEMVNDIARLSKRWPLSAAQFRSLVYYIVMQGETSAAEEFLRAMAEKATDYQEDIMTIAQQLEAKGLQKGIQEGLQKGLELGEQKGLLLGRQEMRLDIARQLINSGIEREVTKRSTGLSDNELDAAWLKP</sequence>